<dbReference type="FunFam" id="3.40.50.1010:FF:000001">
    <property type="entry name" value="DNA polymerase I"/>
    <property type="match status" value="1"/>
</dbReference>
<dbReference type="InterPro" id="IPR036397">
    <property type="entry name" value="RNaseH_sf"/>
</dbReference>
<keyword evidence="6 15" id="KW-0227">DNA damage</keyword>
<evidence type="ECO:0000256" key="12">
    <source>
        <dbReference type="ARBA" id="ARBA00049244"/>
    </source>
</evidence>
<dbReference type="CDD" id="cd06140">
    <property type="entry name" value="DNA_polA_I_Bacillus_like_exo"/>
    <property type="match status" value="1"/>
</dbReference>
<dbReference type="GO" id="GO:0003887">
    <property type="term" value="F:DNA-directed DNA polymerase activity"/>
    <property type="evidence" value="ECO:0007669"/>
    <property type="project" value="UniProtKB-UniRule"/>
</dbReference>
<dbReference type="AlphaFoldDB" id="A0A2H1I9Q9"/>
<dbReference type="InterPro" id="IPR012337">
    <property type="entry name" value="RNaseH-like_sf"/>
</dbReference>
<sequence length="899" mass="97205">MSVMNARLLHVSHANESLLLIDGHSLAYRAFHALPAENFATSTGQTTNAIFGFISMLINVLRDEAPSHVAVAFDLGRETFRLEEYAEYKAGRAKTPPEFHPQIDLIKDIVTAMGIRVVTKEGYEADDALATMARLGREAGASVEVMTGDKDSFQLATDTVTILYPKRGVSDLVRMTPEAIEEKYGVTPANYRGLAALVGEKADNLPGVPGVGDKTAAKWLTAHGDLPGVLEHADEIGGKVGEKLRDHLGDVERNYRLNRLVDDVDLGLAYADLTWGEGDPAELSSLFDQLEFQALGKRLAAIFGDAATPAGAEVAPAREVEVTTVDVPILLDSIAEADVLALDSDATYELGHGDVRFLAVSTEAGTAQVVDLGEASEDELTALGEALRASALIFHSSKLQLKALRSVGIDIGDVAGDTALAAYLLVPDQRSYELRDIAAERAGIELAAASAKDGQLSLDLDTDATARTHGTNAAALIEVHDVLATAIDEANMTQVYRDIELPLVPVLAGMEMAGIAIDEDGLTALVEDFTKQAQASAELAYEAIGHEVNLGSPKQLQTVLFDELDMPKTKRTKTGYTTDADALAELFVKTEHPFLQHLLAHRDATKLKQTVVGLGKTVAEDGRIHTTYQQTVAATGRLSSLDPNLQNIPVRTESGRRIREVFVADPSVEGGLLLTADYSQIEMRIMAHLSGDAALIQAFKDGEDLHSYVGSKVFSVGIDEVDATMRSKVKAMSYGLVYGLSAYGLSRQLAIGVEEARDLMAQYFERFGAVKDYLDEIVEQARDKGFTETIMGRRRYLPALHSDRRQLREMAERAALNAPIQGSAADIMKIAMLKVADRLEGFRSRMLLQVHDEIIVDLHPEEADEVKAIVTEEMGSAFELDVPLDVNVGTGISWHAAAH</sequence>
<dbReference type="SUPFAM" id="SSF88723">
    <property type="entry name" value="PIN domain-like"/>
    <property type="match status" value="1"/>
</dbReference>
<dbReference type="SUPFAM" id="SSF47807">
    <property type="entry name" value="5' to 3' exonuclease, C-terminal subdomain"/>
    <property type="match status" value="1"/>
</dbReference>
<dbReference type="Pfam" id="PF00476">
    <property type="entry name" value="DNA_pol_A"/>
    <property type="match status" value="1"/>
</dbReference>
<evidence type="ECO:0000313" key="18">
    <source>
        <dbReference type="EMBL" id="SMX71959.1"/>
    </source>
</evidence>
<dbReference type="GO" id="GO:0006261">
    <property type="term" value="P:DNA-templated DNA replication"/>
    <property type="evidence" value="ECO:0007669"/>
    <property type="project" value="UniProtKB-UniRule"/>
</dbReference>
<evidence type="ECO:0000256" key="14">
    <source>
        <dbReference type="NCBIfam" id="TIGR00593"/>
    </source>
</evidence>
<dbReference type="Gene3D" id="3.30.70.370">
    <property type="match status" value="1"/>
</dbReference>
<keyword evidence="10 15" id="KW-0238">DNA-binding</keyword>
<reference evidence="19" key="1">
    <citation type="submission" date="2017-03" db="EMBL/GenBank/DDBJ databases">
        <authorList>
            <person name="Monnet C."/>
        </authorList>
    </citation>
    <scope>NUCLEOTIDE SEQUENCE [LARGE SCALE GENOMIC DNA]</scope>
    <source>
        <strain evidence="19">CIP 102111</strain>
    </source>
</reference>
<comment type="similarity">
    <text evidence="1 15">Belongs to the DNA polymerase type-A family.</text>
</comment>
<dbReference type="SMART" id="SM00482">
    <property type="entry name" value="POLAc"/>
    <property type="match status" value="1"/>
</dbReference>
<dbReference type="EMBL" id="FXZC01000002">
    <property type="protein sequence ID" value="SMX71959.1"/>
    <property type="molecule type" value="Genomic_DNA"/>
</dbReference>
<evidence type="ECO:0000256" key="7">
    <source>
        <dbReference type="ARBA" id="ARBA00022801"/>
    </source>
</evidence>
<proteinExistence type="inferred from homology"/>
<keyword evidence="11 15" id="KW-0234">DNA repair</keyword>
<evidence type="ECO:0000256" key="11">
    <source>
        <dbReference type="ARBA" id="ARBA00023204"/>
    </source>
</evidence>
<dbReference type="InterPro" id="IPR029060">
    <property type="entry name" value="PIN-like_dom_sf"/>
</dbReference>
<evidence type="ECO:0000259" key="16">
    <source>
        <dbReference type="SMART" id="SM00475"/>
    </source>
</evidence>
<dbReference type="CDD" id="cd08637">
    <property type="entry name" value="DNA_pol_A_pol_I_C"/>
    <property type="match status" value="1"/>
</dbReference>
<organism evidence="18 19">
    <name type="scientific">Brevibacterium casei CIP 102111</name>
    <dbReference type="NCBI Taxonomy" id="1255625"/>
    <lineage>
        <taxon>Bacteria</taxon>
        <taxon>Bacillati</taxon>
        <taxon>Actinomycetota</taxon>
        <taxon>Actinomycetes</taxon>
        <taxon>Micrococcales</taxon>
        <taxon>Brevibacteriaceae</taxon>
        <taxon>Brevibacterium</taxon>
    </lineage>
</organism>
<evidence type="ECO:0000256" key="2">
    <source>
        <dbReference type="ARBA" id="ARBA00022679"/>
    </source>
</evidence>
<dbReference type="Pfam" id="PF01367">
    <property type="entry name" value="5_3_exonuc"/>
    <property type="match status" value="1"/>
</dbReference>
<dbReference type="SUPFAM" id="SSF53098">
    <property type="entry name" value="Ribonuclease H-like"/>
    <property type="match status" value="1"/>
</dbReference>
<dbReference type="InterPro" id="IPR036279">
    <property type="entry name" value="5-3_exonuclease_C_sf"/>
</dbReference>
<keyword evidence="7 15" id="KW-0378">Hydrolase</keyword>
<dbReference type="Gene3D" id="1.20.1060.10">
    <property type="entry name" value="Taq DNA Polymerase, Chain T, domain 4"/>
    <property type="match status" value="1"/>
</dbReference>
<evidence type="ECO:0000313" key="19">
    <source>
        <dbReference type="Proteomes" id="UP000234333"/>
    </source>
</evidence>
<evidence type="ECO:0000256" key="3">
    <source>
        <dbReference type="ARBA" id="ARBA00022695"/>
    </source>
</evidence>
<keyword evidence="9 15" id="KW-0239">DNA-directed DNA polymerase</keyword>
<evidence type="ECO:0000256" key="10">
    <source>
        <dbReference type="ARBA" id="ARBA00023125"/>
    </source>
</evidence>
<feature type="domain" description="DNA-directed DNA polymerase family A palm" evidence="17">
    <location>
        <begin position="655"/>
        <end position="862"/>
    </location>
</feature>
<dbReference type="NCBIfam" id="TIGR00593">
    <property type="entry name" value="pola"/>
    <property type="match status" value="1"/>
</dbReference>
<dbReference type="InterPro" id="IPR020046">
    <property type="entry name" value="5-3_exonucl_a-hlix_arch_N"/>
</dbReference>
<keyword evidence="2 15" id="KW-0808">Transferase</keyword>
<comment type="function">
    <text evidence="13">In addition to polymerase activity, this DNA polymerase exhibits 3'-5' and 5'-3' exonuclease activity.</text>
</comment>
<dbReference type="InterPro" id="IPR020045">
    <property type="entry name" value="DNA_polI_H3TH"/>
</dbReference>
<dbReference type="GO" id="GO:0008409">
    <property type="term" value="F:5'-3' exonuclease activity"/>
    <property type="evidence" value="ECO:0007669"/>
    <property type="project" value="UniProtKB-UniRule"/>
</dbReference>
<keyword evidence="3 15" id="KW-0548">Nucleotidyltransferase</keyword>
<dbReference type="NCBIfam" id="NF004397">
    <property type="entry name" value="PRK05755.1"/>
    <property type="match status" value="1"/>
</dbReference>
<dbReference type="InterPro" id="IPR008918">
    <property type="entry name" value="HhH2"/>
</dbReference>
<evidence type="ECO:0000256" key="1">
    <source>
        <dbReference type="ARBA" id="ARBA00007705"/>
    </source>
</evidence>
<dbReference type="PANTHER" id="PTHR10133:SF27">
    <property type="entry name" value="DNA POLYMERASE NU"/>
    <property type="match status" value="1"/>
</dbReference>
<dbReference type="CDD" id="cd09898">
    <property type="entry name" value="H3TH_53EXO"/>
    <property type="match status" value="1"/>
</dbReference>
<dbReference type="PANTHER" id="PTHR10133">
    <property type="entry name" value="DNA POLYMERASE I"/>
    <property type="match status" value="1"/>
</dbReference>
<evidence type="ECO:0000256" key="5">
    <source>
        <dbReference type="ARBA" id="ARBA00022722"/>
    </source>
</evidence>
<dbReference type="SMART" id="SM00279">
    <property type="entry name" value="HhH2"/>
    <property type="match status" value="1"/>
</dbReference>
<accession>A0A2H1I9Q9</accession>
<dbReference type="Gene3D" id="3.40.50.1010">
    <property type="entry name" value="5'-nuclease"/>
    <property type="match status" value="1"/>
</dbReference>
<evidence type="ECO:0000256" key="4">
    <source>
        <dbReference type="ARBA" id="ARBA00022705"/>
    </source>
</evidence>
<evidence type="ECO:0000256" key="8">
    <source>
        <dbReference type="ARBA" id="ARBA00022839"/>
    </source>
</evidence>
<dbReference type="SMART" id="SM00475">
    <property type="entry name" value="53EXOc"/>
    <property type="match status" value="1"/>
</dbReference>
<dbReference type="Proteomes" id="UP000234333">
    <property type="component" value="Unassembled WGS sequence"/>
</dbReference>
<dbReference type="GO" id="GO:0003677">
    <property type="term" value="F:DNA binding"/>
    <property type="evidence" value="ECO:0007669"/>
    <property type="project" value="UniProtKB-UniRule"/>
</dbReference>
<dbReference type="FunFam" id="1.10.150.20:FF:000003">
    <property type="entry name" value="DNA polymerase I"/>
    <property type="match status" value="1"/>
</dbReference>
<evidence type="ECO:0000256" key="9">
    <source>
        <dbReference type="ARBA" id="ARBA00022932"/>
    </source>
</evidence>
<dbReference type="InterPro" id="IPR002421">
    <property type="entry name" value="5-3_exonuclease"/>
</dbReference>
<dbReference type="SUPFAM" id="SSF56672">
    <property type="entry name" value="DNA/RNA polymerases"/>
    <property type="match status" value="1"/>
</dbReference>
<dbReference type="GO" id="GO:0006302">
    <property type="term" value="P:double-strand break repair"/>
    <property type="evidence" value="ECO:0007669"/>
    <property type="project" value="TreeGrafter"/>
</dbReference>
<dbReference type="Pfam" id="PF02739">
    <property type="entry name" value="5_3_exonuc_N"/>
    <property type="match status" value="1"/>
</dbReference>
<keyword evidence="8 15" id="KW-0269">Exonuclease</keyword>
<feature type="domain" description="5'-3' exonuclease" evidence="16">
    <location>
        <begin position="14"/>
        <end position="276"/>
    </location>
</feature>
<gene>
    <name evidence="15" type="primary">polA</name>
    <name evidence="18" type="ORF">BC102111_01000</name>
</gene>
<dbReference type="PROSITE" id="PS00447">
    <property type="entry name" value="DNA_POLYMERASE_A"/>
    <property type="match status" value="1"/>
</dbReference>
<evidence type="ECO:0000256" key="6">
    <source>
        <dbReference type="ARBA" id="ARBA00022763"/>
    </source>
</evidence>
<dbReference type="InterPro" id="IPR043502">
    <property type="entry name" value="DNA/RNA_pol_sf"/>
</dbReference>
<dbReference type="InterPro" id="IPR001098">
    <property type="entry name" value="DNA-dir_DNA_pol_A_palm_dom"/>
</dbReference>
<dbReference type="Gene3D" id="3.30.420.10">
    <property type="entry name" value="Ribonuclease H-like superfamily/Ribonuclease H"/>
    <property type="match status" value="1"/>
</dbReference>
<dbReference type="InterPro" id="IPR002298">
    <property type="entry name" value="DNA_polymerase_A"/>
</dbReference>
<keyword evidence="4 15" id="KW-0235">DNA replication</keyword>
<comment type="catalytic activity">
    <reaction evidence="12 15">
        <text>DNA(n) + a 2'-deoxyribonucleoside 5'-triphosphate = DNA(n+1) + diphosphate</text>
        <dbReference type="Rhea" id="RHEA:22508"/>
        <dbReference type="Rhea" id="RHEA-COMP:17339"/>
        <dbReference type="Rhea" id="RHEA-COMP:17340"/>
        <dbReference type="ChEBI" id="CHEBI:33019"/>
        <dbReference type="ChEBI" id="CHEBI:61560"/>
        <dbReference type="ChEBI" id="CHEBI:173112"/>
        <dbReference type="EC" id="2.7.7.7"/>
    </reaction>
</comment>
<dbReference type="InterPro" id="IPR019760">
    <property type="entry name" value="DNA-dir_DNA_pol_A_CS"/>
</dbReference>
<keyword evidence="5" id="KW-0540">Nuclease</keyword>
<dbReference type="PRINTS" id="PR00868">
    <property type="entry name" value="DNAPOLI"/>
</dbReference>
<evidence type="ECO:0000256" key="13">
    <source>
        <dbReference type="ARBA" id="ARBA00053603"/>
    </source>
</evidence>
<dbReference type="InterPro" id="IPR018320">
    <property type="entry name" value="DNA_polymerase_1"/>
</dbReference>
<comment type="function">
    <text evidence="15">In addition to polymerase activity, this DNA polymerase exhibits 5'-3' exonuclease activity.</text>
</comment>
<dbReference type="CDD" id="cd09859">
    <property type="entry name" value="PIN_53EXO"/>
    <property type="match status" value="1"/>
</dbReference>
<protein>
    <recommendedName>
        <fullName evidence="14 15">DNA polymerase I</fullName>
        <ecNumber evidence="14 15">2.7.7.7</ecNumber>
    </recommendedName>
</protein>
<dbReference type="Gene3D" id="1.10.150.20">
    <property type="entry name" value="5' to 3' exonuclease, C-terminal subdomain"/>
    <property type="match status" value="2"/>
</dbReference>
<evidence type="ECO:0000256" key="15">
    <source>
        <dbReference type="RuleBase" id="RU004460"/>
    </source>
</evidence>
<name>A0A2H1I9Q9_9MICO</name>
<dbReference type="FunFam" id="1.10.150.20:FF:000002">
    <property type="entry name" value="DNA polymerase I"/>
    <property type="match status" value="1"/>
</dbReference>
<dbReference type="EC" id="2.7.7.7" evidence="14 15"/>
<evidence type="ECO:0000259" key="17">
    <source>
        <dbReference type="SMART" id="SM00482"/>
    </source>
</evidence>